<evidence type="ECO:0000313" key="9">
    <source>
        <dbReference type="Proteomes" id="UP000263900"/>
    </source>
</evidence>
<comment type="cofactor">
    <cofactor evidence="1">
        <name>a divalent metal cation</name>
        <dbReference type="ChEBI" id="CHEBI:60240"/>
    </cofactor>
</comment>
<keyword evidence="9" id="KW-1185">Reference proteome</keyword>
<evidence type="ECO:0000313" key="8">
    <source>
        <dbReference type="EMBL" id="AXY76424.1"/>
    </source>
</evidence>
<feature type="domain" description="Endoribonuclease YicC-like C-terminal" evidence="7">
    <location>
        <begin position="177"/>
        <end position="290"/>
    </location>
</feature>
<dbReference type="PANTHER" id="PTHR30636:SF3">
    <property type="entry name" value="UPF0701 PROTEIN YICC"/>
    <property type="match status" value="1"/>
</dbReference>
<protein>
    <submittedName>
        <fullName evidence="8">YicC family protein</fullName>
    </submittedName>
</protein>
<dbReference type="Pfam" id="PF08340">
    <property type="entry name" value="YicC-like_C"/>
    <property type="match status" value="1"/>
</dbReference>
<dbReference type="RefSeq" id="WP_119052301.1">
    <property type="nucleotide sequence ID" value="NZ_CP032157.1"/>
</dbReference>
<gene>
    <name evidence="8" type="ORF">D3H65_21565</name>
</gene>
<proteinExistence type="inferred from homology"/>
<feature type="domain" description="Endoribonuclease YicC-like N-terminal" evidence="6">
    <location>
        <begin position="2"/>
        <end position="154"/>
    </location>
</feature>
<accession>A0A3B7MPI5</accession>
<dbReference type="EMBL" id="CP032157">
    <property type="protein sequence ID" value="AXY76424.1"/>
    <property type="molecule type" value="Genomic_DNA"/>
</dbReference>
<evidence type="ECO:0000256" key="5">
    <source>
        <dbReference type="ARBA" id="ARBA00035648"/>
    </source>
</evidence>
<dbReference type="AlphaFoldDB" id="A0A3B7MPI5"/>
<comment type="similarity">
    <text evidence="5">Belongs to the YicC/YloC family.</text>
</comment>
<organism evidence="8 9">
    <name type="scientific">Paraflavitalea soli</name>
    <dbReference type="NCBI Taxonomy" id="2315862"/>
    <lineage>
        <taxon>Bacteria</taxon>
        <taxon>Pseudomonadati</taxon>
        <taxon>Bacteroidota</taxon>
        <taxon>Chitinophagia</taxon>
        <taxon>Chitinophagales</taxon>
        <taxon>Chitinophagaceae</taxon>
        <taxon>Paraflavitalea</taxon>
    </lineage>
</organism>
<dbReference type="NCBIfam" id="TIGR00255">
    <property type="entry name" value="YicC/YloC family endoribonuclease"/>
    <property type="match status" value="1"/>
</dbReference>
<dbReference type="InterPro" id="IPR005229">
    <property type="entry name" value="YicC/YloC-like"/>
</dbReference>
<evidence type="ECO:0000256" key="4">
    <source>
        <dbReference type="ARBA" id="ARBA00022801"/>
    </source>
</evidence>
<dbReference type="PANTHER" id="PTHR30636">
    <property type="entry name" value="UPF0701 PROTEIN YICC"/>
    <property type="match status" value="1"/>
</dbReference>
<dbReference type="OrthoDB" id="9771229at2"/>
<evidence type="ECO:0000259" key="7">
    <source>
        <dbReference type="Pfam" id="PF08340"/>
    </source>
</evidence>
<dbReference type="Pfam" id="PF03755">
    <property type="entry name" value="YicC-like_N"/>
    <property type="match status" value="1"/>
</dbReference>
<evidence type="ECO:0000256" key="1">
    <source>
        <dbReference type="ARBA" id="ARBA00001968"/>
    </source>
</evidence>
<dbReference type="InterPro" id="IPR013527">
    <property type="entry name" value="YicC-like_N"/>
</dbReference>
<keyword evidence="2" id="KW-0540">Nuclease</keyword>
<dbReference type="Proteomes" id="UP000263900">
    <property type="component" value="Chromosome"/>
</dbReference>
<evidence type="ECO:0000256" key="3">
    <source>
        <dbReference type="ARBA" id="ARBA00022759"/>
    </source>
</evidence>
<dbReference type="KEGG" id="pseg:D3H65_21565"/>
<dbReference type="InterPro" id="IPR013551">
    <property type="entry name" value="YicC-like_C"/>
</dbReference>
<name>A0A3B7MPI5_9BACT</name>
<dbReference type="GO" id="GO:0016787">
    <property type="term" value="F:hydrolase activity"/>
    <property type="evidence" value="ECO:0007669"/>
    <property type="project" value="UniProtKB-KW"/>
</dbReference>
<evidence type="ECO:0000259" key="6">
    <source>
        <dbReference type="Pfam" id="PF03755"/>
    </source>
</evidence>
<sequence>MLKSMTGFGRAEQTVGDKTFLVDIKSLNGKQFELSLKMPAFLKPFEFDIRTILSKKLGRGTVDCTISLKESGAAKPVSINTDLAKAYYKPIAELSKALDLDPAHILSTLIKLPEVITPTGETLTPDEWQSFEKVIENAIHNLNTHRQEEGKVLQDELLLRISNIRKQQEEVILLEPLRKQKIREGLVKVLEDNVGKESYDPNRLEQELIYYIEKIDLTEEQVRLKNHCDYFVSILGEPDENKGKKLSFILQEIGREINTTGAKAYDSSIQKCVVLMKDEMEKAKEQVLNVL</sequence>
<keyword evidence="4" id="KW-0378">Hydrolase</keyword>
<keyword evidence="3" id="KW-0255">Endonuclease</keyword>
<evidence type="ECO:0000256" key="2">
    <source>
        <dbReference type="ARBA" id="ARBA00022722"/>
    </source>
</evidence>
<reference evidence="8 9" key="1">
    <citation type="submission" date="2018-09" db="EMBL/GenBank/DDBJ databases">
        <title>Genome sequencing of strain 6GH32-13.</title>
        <authorList>
            <person name="Weon H.-Y."/>
            <person name="Heo J."/>
            <person name="Kwon S.-W."/>
        </authorList>
    </citation>
    <scope>NUCLEOTIDE SEQUENCE [LARGE SCALE GENOMIC DNA]</scope>
    <source>
        <strain evidence="8 9">5GH32-13</strain>
    </source>
</reference>
<dbReference type="GO" id="GO:0004521">
    <property type="term" value="F:RNA endonuclease activity"/>
    <property type="evidence" value="ECO:0007669"/>
    <property type="project" value="InterPro"/>
</dbReference>